<sequence>MADDKRINRRQSMDALFGADAGELSEEFFEEKLKEMGDAPKVTKGMALKHQKLTEDPVSLVESAEKGRVVRDDKMSALFGADDIVPDENEFEQKLKALEEKQETAPEKQLTEYERWLEEGLKNDKGYGAKVAYTGEVTEEPDSYAGSTHESYDKWQAETQELIRNLKRRDARIKARDDNIHDALYLTSVMKGGAGMEHSGDGARFMDIIISLAWYVLFAFTFVGLFKVAGGEGMDLWAGGGIGGVVGAVVRYNGRQDYPLWQALQKGAVEVALCIAFILCWILNCFASMNFAAVMFIGGVFACFGLYLRERLFEARPAKEAFYRCLPIFIGTVALIVLVVLVVVMYREAGL</sequence>
<evidence type="ECO:0000313" key="2">
    <source>
        <dbReference type="EMBL" id="EGC04559.1"/>
    </source>
</evidence>
<protein>
    <submittedName>
        <fullName evidence="2">Uncharacterized protein</fullName>
    </submittedName>
</protein>
<feature type="transmembrane region" description="Helical" evidence="1">
    <location>
        <begin position="266"/>
        <end position="284"/>
    </location>
</feature>
<feature type="transmembrane region" description="Helical" evidence="1">
    <location>
        <begin position="290"/>
        <end position="309"/>
    </location>
</feature>
<evidence type="ECO:0000313" key="3">
    <source>
        <dbReference type="Proteomes" id="UP000004259"/>
    </source>
</evidence>
<gene>
    <name evidence="2" type="ORF">CUS_7351</name>
</gene>
<keyword evidence="1" id="KW-1133">Transmembrane helix</keyword>
<feature type="transmembrane region" description="Helical" evidence="1">
    <location>
        <begin position="236"/>
        <end position="254"/>
    </location>
</feature>
<dbReference type="OrthoDB" id="1816921at2"/>
<keyword evidence="3" id="KW-1185">Reference proteome</keyword>
<dbReference type="RefSeq" id="WP_002847008.1">
    <property type="nucleotide sequence ID" value="NZ_ADKM02000018.1"/>
</dbReference>
<name>E9S7X6_RUMAL</name>
<organism evidence="2 3">
    <name type="scientific">Ruminococcus albus 8</name>
    <dbReference type="NCBI Taxonomy" id="246199"/>
    <lineage>
        <taxon>Bacteria</taxon>
        <taxon>Bacillati</taxon>
        <taxon>Bacillota</taxon>
        <taxon>Clostridia</taxon>
        <taxon>Eubacteriales</taxon>
        <taxon>Oscillospiraceae</taxon>
        <taxon>Ruminococcus</taxon>
    </lineage>
</organism>
<dbReference type="Proteomes" id="UP000004259">
    <property type="component" value="Unassembled WGS sequence"/>
</dbReference>
<dbReference type="STRING" id="246199.CUS_7351"/>
<proteinExistence type="predicted"/>
<dbReference type="AlphaFoldDB" id="E9S7X6"/>
<comment type="caution">
    <text evidence="2">The sequence shown here is derived from an EMBL/GenBank/DDBJ whole genome shotgun (WGS) entry which is preliminary data.</text>
</comment>
<feature type="transmembrane region" description="Helical" evidence="1">
    <location>
        <begin position="208"/>
        <end position="230"/>
    </location>
</feature>
<keyword evidence="1" id="KW-0472">Membrane</keyword>
<accession>E9S7X6</accession>
<dbReference type="EMBL" id="ADKM02000018">
    <property type="protein sequence ID" value="EGC04559.1"/>
    <property type="molecule type" value="Genomic_DNA"/>
</dbReference>
<keyword evidence="1" id="KW-0812">Transmembrane</keyword>
<reference evidence="2 3" key="1">
    <citation type="submission" date="2011-02" db="EMBL/GenBank/DDBJ databases">
        <authorList>
            <person name="Nelson K.E."/>
            <person name="Sutton G."/>
            <person name="Torralba M."/>
            <person name="Durkin S."/>
            <person name="Harkins D."/>
            <person name="Montgomery R."/>
            <person name="Ziemer C."/>
            <person name="Klaassens E."/>
            <person name="Ocuiv P."/>
            <person name="Morrison M."/>
        </authorList>
    </citation>
    <scope>NUCLEOTIDE SEQUENCE [LARGE SCALE GENOMIC DNA]</scope>
    <source>
        <strain evidence="2 3">8</strain>
    </source>
</reference>
<evidence type="ECO:0000256" key="1">
    <source>
        <dbReference type="SAM" id="Phobius"/>
    </source>
</evidence>
<feature type="transmembrane region" description="Helical" evidence="1">
    <location>
        <begin position="321"/>
        <end position="346"/>
    </location>
</feature>